<feature type="transmembrane region" description="Helical" evidence="2">
    <location>
        <begin position="38"/>
        <end position="60"/>
    </location>
</feature>
<feature type="region of interest" description="Disordered" evidence="1">
    <location>
        <begin position="578"/>
        <end position="620"/>
    </location>
</feature>
<organism evidence="3 4">
    <name type="scientific">Melipona quadrifasciata</name>
    <dbReference type="NCBI Taxonomy" id="166423"/>
    <lineage>
        <taxon>Eukaryota</taxon>
        <taxon>Metazoa</taxon>
        <taxon>Ecdysozoa</taxon>
        <taxon>Arthropoda</taxon>
        <taxon>Hexapoda</taxon>
        <taxon>Insecta</taxon>
        <taxon>Pterygota</taxon>
        <taxon>Neoptera</taxon>
        <taxon>Endopterygota</taxon>
        <taxon>Hymenoptera</taxon>
        <taxon>Apocrita</taxon>
        <taxon>Aculeata</taxon>
        <taxon>Apoidea</taxon>
        <taxon>Anthophila</taxon>
        <taxon>Apidae</taxon>
        <taxon>Melipona</taxon>
    </lineage>
</organism>
<keyword evidence="2" id="KW-1133">Transmembrane helix</keyword>
<evidence type="ECO:0000256" key="2">
    <source>
        <dbReference type="SAM" id="Phobius"/>
    </source>
</evidence>
<feature type="compositionally biased region" description="Polar residues" evidence="1">
    <location>
        <begin position="578"/>
        <end position="588"/>
    </location>
</feature>
<evidence type="ECO:0000313" key="3">
    <source>
        <dbReference type="EMBL" id="KOX76922.1"/>
    </source>
</evidence>
<dbReference type="OrthoDB" id="7700809at2759"/>
<sequence length="839" mass="94324">MYVQSVFLICDYSNTSLAAPALAIERLRPDPATGKSRLISIFIQIITSLFYYLSLINYVIDIRVDIPGVVSTLFTHQVVDENYIFESRIPLKEDIATSAFLFITKRIKNCHSIKSTSNILLRNIYKSIESLNKLFVQTDFVNASFVSIKMLQGDVPAINFFKGQEALTSPLSINKSDPPSSHAVRANANFTDVCVRMLADAAVMDGEGTLGRGHGNGGRGLRRQRSLEWRERRGYGPSAQSSSDDEENSRHAVGAASVSSAGRGARSPGQVFASLLAQQYGNNDEYTRRKHKFEKQKFTLIIKNLQVRLMCYIVLHAIKLVRYLHMRSQDNSIHENNLCSMNSIIHQHSAMYNVLLLQNINAQIGITRLILASTTRAGFWTRKAIVVGPATLRRYMYNTYVLGCETECLGGAGGGGPQFVLARGEARQLVILCKKRYQTIYVEKPVQQKRYCNDSRYTAGETVYAAPSKKTSTGGGTLGRRTRRGHTSALSSSSTASDRSETVFPDEHTRMHLTNVEPRLKVYLFKLELDSLAVVALPVKLQVLQPPHSPNVESQQADCKSLFPVRFDRSNYICESMTSHKNPQSNHNGRVIVTDSRDTGRDSPPEPAPPEVPPRGPSLHATHTLRTQQSRNGCPPNTTGNFTVPTEQMQSEKYSGINTWPFELDSIPTLLCVHLHLFQISRINSGKKSLSMAAIDVFYTFDLMELHIHTNATTMINQTYIVDRIFHETKKLCKARTGANCDENEYNNEIYHPTLERTLNKLKELESRLVLKNHNNAIEEFGKPQQRNSVYSSIQLRNERATVVPKEWINQSFSHMKNLFITLVLYGILRIAYTGIVLH</sequence>
<reference evidence="3 4" key="1">
    <citation type="submission" date="2015-07" db="EMBL/GenBank/DDBJ databases">
        <title>The genome of Melipona quadrifasciata.</title>
        <authorList>
            <person name="Pan H."/>
            <person name="Kapheim K."/>
        </authorList>
    </citation>
    <scope>NUCLEOTIDE SEQUENCE [LARGE SCALE GENOMIC DNA]</scope>
    <source>
        <strain evidence="3">0111107301</strain>
        <tissue evidence="3">Whole body</tissue>
    </source>
</reference>
<dbReference type="EMBL" id="KQ435737">
    <property type="protein sequence ID" value="KOX76922.1"/>
    <property type="molecule type" value="Genomic_DNA"/>
</dbReference>
<feature type="region of interest" description="Disordered" evidence="1">
    <location>
        <begin position="206"/>
        <end position="266"/>
    </location>
</feature>
<feature type="compositionally biased region" description="Pro residues" evidence="1">
    <location>
        <begin position="605"/>
        <end position="616"/>
    </location>
</feature>
<feature type="compositionally biased region" description="Gly residues" evidence="1">
    <location>
        <begin position="208"/>
        <end position="219"/>
    </location>
</feature>
<keyword evidence="2" id="KW-0812">Transmembrane</keyword>
<feature type="compositionally biased region" description="Low complexity" evidence="1">
    <location>
        <begin position="251"/>
        <end position="266"/>
    </location>
</feature>
<keyword evidence="2" id="KW-0472">Membrane</keyword>
<feature type="compositionally biased region" description="Basic and acidic residues" evidence="1">
    <location>
        <begin position="225"/>
        <end position="234"/>
    </location>
</feature>
<proteinExistence type="predicted"/>
<feature type="region of interest" description="Disordered" evidence="1">
    <location>
        <begin position="468"/>
        <end position="503"/>
    </location>
</feature>
<dbReference type="AlphaFoldDB" id="A0A0N0BI18"/>
<evidence type="ECO:0000313" key="4">
    <source>
        <dbReference type="Proteomes" id="UP000053105"/>
    </source>
</evidence>
<feature type="compositionally biased region" description="Low complexity" evidence="1">
    <location>
        <begin position="487"/>
        <end position="497"/>
    </location>
</feature>
<keyword evidence="4" id="KW-1185">Reference proteome</keyword>
<evidence type="ECO:0000256" key="1">
    <source>
        <dbReference type="SAM" id="MobiDB-lite"/>
    </source>
</evidence>
<accession>A0A0N0BI18</accession>
<feature type="compositionally biased region" description="Basic and acidic residues" evidence="1">
    <location>
        <begin position="595"/>
        <end position="604"/>
    </location>
</feature>
<protein>
    <submittedName>
        <fullName evidence="3">Uncharacterized protein</fullName>
    </submittedName>
</protein>
<gene>
    <name evidence="3" type="ORF">WN51_10778</name>
</gene>
<name>A0A0N0BI18_9HYME</name>
<dbReference type="Proteomes" id="UP000053105">
    <property type="component" value="Unassembled WGS sequence"/>
</dbReference>